<reference evidence="1" key="2">
    <citation type="submission" date="2025-09" db="UniProtKB">
        <authorList>
            <consortium name="Ensembl"/>
        </authorList>
    </citation>
    <scope>IDENTIFICATION</scope>
</reference>
<dbReference type="OrthoDB" id="8932586at2759"/>
<organism evidence="1 2">
    <name type="scientific">Anser cygnoides</name>
    <name type="common">Swan goose</name>
    <dbReference type="NCBI Taxonomy" id="8845"/>
    <lineage>
        <taxon>Eukaryota</taxon>
        <taxon>Metazoa</taxon>
        <taxon>Chordata</taxon>
        <taxon>Craniata</taxon>
        <taxon>Vertebrata</taxon>
        <taxon>Euteleostomi</taxon>
        <taxon>Archelosauria</taxon>
        <taxon>Archosauria</taxon>
        <taxon>Dinosauria</taxon>
        <taxon>Saurischia</taxon>
        <taxon>Theropoda</taxon>
        <taxon>Coelurosauria</taxon>
        <taxon>Aves</taxon>
        <taxon>Neognathae</taxon>
        <taxon>Galloanserae</taxon>
        <taxon>Anseriformes</taxon>
        <taxon>Anatidae</taxon>
        <taxon>Anserinae</taxon>
        <taxon>Anser</taxon>
    </lineage>
</organism>
<evidence type="ECO:0000313" key="1">
    <source>
        <dbReference type="Ensembl" id="ENSACDP00005011271.1"/>
    </source>
</evidence>
<sequence>MHPCSAVGRTSPWQLLLSPARAQGLGSTALELCPEGGRGAAWFPAGRAESVAGSTDHPPSPSYLFYTSSYLFKASIVIYLSPKEQRPLRSVCAGGRRRSSQPPLCADFARRRGPGGTGAVFVGRGHGWGGMGRGCRRAVPSSERCLPSLGSTRGGGAAGRDARTMLACLQRTQNPPGQHLACPNKALEPRKCETAAPMHSPRYPSPAELDAYAQKVANSPLTIKIFPTNIRVPQHKHLNRTVNGYDTTGQRYSPYPVHASGYQGLLAIVKASGKSVVKNAEGKRTKLSPAQAGVAPYPASSTLAPGPSCAGQLSYHGGQKQLEGPVPPNVTVAASALPLAGRSLALPPSNLPSIQSIIYQLNQQCQAQGSQPACPALAGAHPSPAKHGAFPAVASAGAYAGAVLPDCRKGAELALGSNPALAPKAGLYPDGVDYLLWQQKQQQHLRMYSGGGGSGGGGGALSKSPEACAGASRPYGPGTAAGEKVSSSPLNCMHGNFSVGQYFAPPWNSVLVTPNSDCYNPPELGPAPRELGVLPAEGLPSKTLCNTSILSSSLQSLEYLINDIHPPCIKEQMLGKGYETVSVPRLLDHQHAHIRLPVYR</sequence>
<name>A0A8B9DT86_ANSCY</name>
<evidence type="ECO:0000313" key="2">
    <source>
        <dbReference type="Proteomes" id="UP000694521"/>
    </source>
</evidence>
<keyword evidence="2" id="KW-1185">Reference proteome</keyword>
<accession>A0A8B9DT86</accession>
<dbReference type="PANTHER" id="PTHR16070">
    <property type="entry name" value="PROTEIN FAM222A-RELATED"/>
    <property type="match status" value="1"/>
</dbReference>
<proteinExistence type="predicted"/>
<dbReference type="Pfam" id="PF15258">
    <property type="entry name" value="FAM222A"/>
    <property type="match status" value="2"/>
</dbReference>
<reference evidence="1" key="1">
    <citation type="submission" date="2025-08" db="UniProtKB">
        <authorList>
            <consortium name="Ensembl"/>
        </authorList>
    </citation>
    <scope>IDENTIFICATION</scope>
</reference>
<dbReference type="Proteomes" id="UP000694521">
    <property type="component" value="Unplaced"/>
</dbReference>
<dbReference type="PANTHER" id="PTHR16070:SF2">
    <property type="entry name" value="PROTEIN FAM222A"/>
    <property type="match status" value="1"/>
</dbReference>
<dbReference type="AlphaFoldDB" id="A0A8B9DT86"/>
<dbReference type="Ensembl" id="ENSACDT00005013546.1">
    <property type="protein sequence ID" value="ENSACDP00005011271.1"/>
    <property type="gene ID" value="ENSACDG00005008241.1"/>
</dbReference>
<dbReference type="InterPro" id="IPR029340">
    <property type="entry name" value="FAM222"/>
</dbReference>
<protein>
    <submittedName>
        <fullName evidence="1">Family with sequence similarity 222 member A</fullName>
    </submittedName>
</protein>